<dbReference type="KEGG" id="ngr:NAEGRDRAFT_66675"/>
<keyword evidence="4" id="KW-1185">Reference proteome</keyword>
<dbReference type="RefSeq" id="XP_002678103.1">
    <property type="nucleotide sequence ID" value="XM_002678057.1"/>
</dbReference>
<dbReference type="SUPFAM" id="SSF46774">
    <property type="entry name" value="ARID-like"/>
    <property type="match status" value="1"/>
</dbReference>
<name>D2VCS4_NAEGR</name>
<dbReference type="EMBL" id="GG738863">
    <property type="protein sequence ID" value="EFC45359.1"/>
    <property type="molecule type" value="Genomic_DNA"/>
</dbReference>
<feature type="compositionally biased region" description="Low complexity" evidence="1">
    <location>
        <begin position="106"/>
        <end position="122"/>
    </location>
</feature>
<dbReference type="Proteomes" id="UP000006671">
    <property type="component" value="Unassembled WGS sequence"/>
</dbReference>
<dbReference type="InterPro" id="IPR036431">
    <property type="entry name" value="ARID_dom_sf"/>
</dbReference>
<evidence type="ECO:0000259" key="2">
    <source>
        <dbReference type="PROSITE" id="PS51011"/>
    </source>
</evidence>
<reference evidence="3 4" key="1">
    <citation type="journal article" date="2010" name="Cell">
        <title>The genome of Naegleria gruberi illuminates early eukaryotic versatility.</title>
        <authorList>
            <person name="Fritz-Laylin L.K."/>
            <person name="Prochnik S.E."/>
            <person name="Ginger M.L."/>
            <person name="Dacks J.B."/>
            <person name="Carpenter M.L."/>
            <person name="Field M.C."/>
            <person name="Kuo A."/>
            <person name="Paredez A."/>
            <person name="Chapman J."/>
            <person name="Pham J."/>
            <person name="Shu S."/>
            <person name="Neupane R."/>
            <person name="Cipriano M."/>
            <person name="Mancuso J."/>
            <person name="Tu H."/>
            <person name="Salamov A."/>
            <person name="Lindquist E."/>
            <person name="Shapiro H."/>
            <person name="Lucas S."/>
            <person name="Grigoriev I.V."/>
            <person name="Cande W.Z."/>
            <person name="Fulton C."/>
            <person name="Rokhsar D.S."/>
            <person name="Dawson S.C."/>
        </authorList>
    </citation>
    <scope>NUCLEOTIDE SEQUENCE [LARGE SCALE GENOMIC DNA]</scope>
    <source>
        <strain evidence="3 4">NEG-M</strain>
    </source>
</reference>
<evidence type="ECO:0000256" key="1">
    <source>
        <dbReference type="SAM" id="MobiDB-lite"/>
    </source>
</evidence>
<dbReference type="Pfam" id="PF01388">
    <property type="entry name" value="ARID"/>
    <property type="match status" value="1"/>
</dbReference>
<dbReference type="PROSITE" id="PS51011">
    <property type="entry name" value="ARID"/>
    <property type="match status" value="1"/>
</dbReference>
<evidence type="ECO:0000313" key="4">
    <source>
        <dbReference type="Proteomes" id="UP000006671"/>
    </source>
</evidence>
<dbReference type="CDD" id="cd16100">
    <property type="entry name" value="ARID"/>
    <property type="match status" value="1"/>
</dbReference>
<organism evidence="4">
    <name type="scientific">Naegleria gruberi</name>
    <name type="common">Amoeba</name>
    <dbReference type="NCBI Taxonomy" id="5762"/>
    <lineage>
        <taxon>Eukaryota</taxon>
        <taxon>Discoba</taxon>
        <taxon>Heterolobosea</taxon>
        <taxon>Tetramitia</taxon>
        <taxon>Eutetramitia</taxon>
        <taxon>Vahlkampfiidae</taxon>
        <taxon>Naegleria</taxon>
    </lineage>
</organism>
<feature type="region of interest" description="Disordered" evidence="1">
    <location>
        <begin position="96"/>
        <end position="135"/>
    </location>
</feature>
<feature type="region of interest" description="Disordered" evidence="1">
    <location>
        <begin position="545"/>
        <end position="609"/>
    </location>
</feature>
<dbReference type="AlphaFoldDB" id="D2VCS4"/>
<dbReference type="Gene3D" id="2.40.100.20">
    <property type="match status" value="1"/>
</dbReference>
<feature type="compositionally biased region" description="Low complexity" evidence="1">
    <location>
        <begin position="572"/>
        <end position="594"/>
    </location>
</feature>
<sequence>MNGNSSDEVISNDNTIVINGDDTTTLLPPRDEMIIDIHHQDLKDPSVLGKGLFGLYDFVQTEDGADNPDSSLPPIGRSKVLYSKFSRKPKRPIITPKVVISTATQNSTTDDSSPSPSSPSNTRESTKSIVEPTSTEIEPELLITEPIPSLTGSPILSRETAIDSLMEYYSKFYSIVPNYGVGQLEKQFLQLFFEYMLDKNTEDFPSPVPMLRSVPLDIFHLYGRVLEKGGFLYMDSGDWELVFKKIRNYDELMKKPEEMLKSMYEQYLKNFEGFVTRQANSAEFTNIILEYIQKQNLEEFHSKTAELRKRILAKVRSNCEQEAARSSGSAVNNEKKGHVIADYSDEDQRLPMPELPKKLTKNILLEMQKSTKRAYLSFISKKGRSINLKIDVYKTPLGLELLRREPIIGDSENYGQLIYYQFDAAQISRDDTIRKEYKMMGMDVIEPGSLCYWMGGSSIIFGYGRTPKSKKQECRLTEKCLVFGKLNDPNYTFEVSDTNSSLYLPSVLHDIEKDGAGVWTVKLSSHPPISEEPVPLKKRARAFVTESPRKKVDPTPSASSPNVQKETPVQATTPTKEPSEPSTPVVIISPTTPTKESTKEIPKESPKDVDDSFERKILTLRYRYQSEDENSCKIATASFVAREYIDYSTILSLLRRDNVKTESLAEIRYNADSIWQILHENFKLKLVSNQTIIQILLFRKKY</sequence>
<accession>D2VCS4</accession>
<dbReference type="OMA" id="NDSEVWC"/>
<feature type="domain" description="ARID" evidence="2">
    <location>
        <begin position="182"/>
        <end position="276"/>
    </location>
</feature>
<dbReference type="VEuPathDB" id="AmoebaDB:NAEGRDRAFT_66675"/>
<dbReference type="InterPro" id="IPR001606">
    <property type="entry name" value="ARID_dom"/>
</dbReference>
<evidence type="ECO:0000313" key="3">
    <source>
        <dbReference type="EMBL" id="EFC45359.1"/>
    </source>
</evidence>
<gene>
    <name evidence="3" type="ORF">NAEGRDRAFT_66675</name>
</gene>
<protein>
    <submittedName>
        <fullName evidence="3">Predicted protein</fullName>
    </submittedName>
</protein>
<feature type="compositionally biased region" description="Polar residues" evidence="1">
    <location>
        <begin position="556"/>
        <end position="571"/>
    </location>
</feature>
<proteinExistence type="predicted"/>
<feature type="compositionally biased region" description="Basic and acidic residues" evidence="1">
    <location>
        <begin position="596"/>
        <end position="609"/>
    </location>
</feature>
<dbReference type="OrthoDB" id="10480204at2759"/>
<dbReference type="InParanoid" id="D2VCS4"/>
<dbReference type="GeneID" id="8857361"/>
<dbReference type="GO" id="GO:0003677">
    <property type="term" value="F:DNA binding"/>
    <property type="evidence" value="ECO:0007669"/>
    <property type="project" value="InterPro"/>
</dbReference>
<dbReference type="Gene3D" id="1.10.150.60">
    <property type="entry name" value="ARID DNA-binding domain"/>
    <property type="match status" value="1"/>
</dbReference>